<dbReference type="GO" id="GO:0030313">
    <property type="term" value="C:cell envelope"/>
    <property type="evidence" value="ECO:0007669"/>
    <property type="project" value="UniProtKB-SubCell"/>
</dbReference>
<keyword evidence="10" id="KW-1185">Reference proteome</keyword>
<evidence type="ECO:0000256" key="3">
    <source>
        <dbReference type="ARBA" id="ARBA00022448"/>
    </source>
</evidence>
<evidence type="ECO:0000256" key="2">
    <source>
        <dbReference type="ARBA" id="ARBA00004196"/>
    </source>
</evidence>
<dbReference type="Proteomes" id="UP000323994">
    <property type="component" value="Unassembled WGS sequence"/>
</dbReference>
<dbReference type="Pfam" id="PF14537">
    <property type="entry name" value="Cytochrom_c3_2"/>
    <property type="match status" value="1"/>
</dbReference>
<gene>
    <name evidence="9" type="ORF">FEM33_11100</name>
</gene>
<dbReference type="CDD" id="cd08168">
    <property type="entry name" value="Cytochrom_C3"/>
    <property type="match status" value="1"/>
</dbReference>
<dbReference type="InterPro" id="IPR012286">
    <property type="entry name" value="Tetrahaem_cytochrome"/>
</dbReference>
<dbReference type="AlphaFoldDB" id="A0A5M8QWD7"/>
<keyword evidence="3" id="KW-0813">Transport</keyword>
<evidence type="ECO:0000256" key="6">
    <source>
        <dbReference type="ARBA" id="ARBA00022982"/>
    </source>
</evidence>
<dbReference type="EMBL" id="VBSN01000034">
    <property type="protein sequence ID" value="KAA6439648.1"/>
    <property type="molecule type" value="Genomic_DNA"/>
</dbReference>
<dbReference type="RefSeq" id="WP_139012100.1">
    <property type="nucleotide sequence ID" value="NZ_VBSN01000034.1"/>
</dbReference>
<accession>A0A5M8QWD7</accession>
<feature type="domain" description="Tetrahaem cytochrome" evidence="8">
    <location>
        <begin position="44"/>
        <end position="99"/>
    </location>
</feature>
<keyword evidence="6" id="KW-0249">Electron transport</keyword>
<name>A0A5M8QWD7_9BACT</name>
<comment type="caution">
    <text evidence="9">The sequence shown here is derived from an EMBL/GenBank/DDBJ whole genome shotgun (WGS) entry which is preliminary data.</text>
</comment>
<evidence type="ECO:0000259" key="8">
    <source>
        <dbReference type="Pfam" id="PF14537"/>
    </source>
</evidence>
<keyword evidence="7" id="KW-0408">Iron</keyword>
<dbReference type="Gene3D" id="3.90.10.10">
    <property type="entry name" value="Cytochrome C3"/>
    <property type="match status" value="1"/>
</dbReference>
<evidence type="ECO:0000313" key="9">
    <source>
        <dbReference type="EMBL" id="KAA6439648.1"/>
    </source>
</evidence>
<sequence>MKKILGILILIFYIAVVSHYGSFNFAEKNSWQSQASPGKLSSAHETLSANCATCHTPTMGVDNAKCISCHGDNEVLLDRQPTAFHGVIGNCSSCHIEHQGLDANLRVMDHKALAVIGEKIIGNGQKFFQLDKSIIPADHPLVSDQIAKLNCATCHGTKDKHLGLMGDNCASCHAATQWTIPEFQHPSVLSINCSQCHQAPPSHYMMHFEMVSKKVAARSNETGNGCCEAVLVNQCYSCWIFRSMLVLPQFWWYVCAL</sequence>
<protein>
    <recommendedName>
        <fullName evidence="8">Tetrahaem cytochrome domain-containing protein</fullName>
    </recommendedName>
</protein>
<evidence type="ECO:0000313" key="10">
    <source>
        <dbReference type="Proteomes" id="UP000323994"/>
    </source>
</evidence>
<evidence type="ECO:0000256" key="7">
    <source>
        <dbReference type="ARBA" id="ARBA00023004"/>
    </source>
</evidence>
<dbReference type="SUPFAM" id="SSF48695">
    <property type="entry name" value="Multiheme cytochromes"/>
    <property type="match status" value="1"/>
</dbReference>
<comment type="subcellular location">
    <subcellularLocation>
        <location evidence="2">Cell envelope</location>
    </subcellularLocation>
</comment>
<keyword evidence="5" id="KW-0479">Metal-binding</keyword>
<dbReference type="InterPro" id="IPR036280">
    <property type="entry name" value="Multihaem_cyt_sf"/>
</dbReference>
<organism evidence="9 10">
    <name type="scientific">Dyadobacter flavalbus</name>
    <dbReference type="NCBI Taxonomy" id="2579942"/>
    <lineage>
        <taxon>Bacteria</taxon>
        <taxon>Pseudomonadati</taxon>
        <taxon>Bacteroidota</taxon>
        <taxon>Cytophagia</taxon>
        <taxon>Cytophagales</taxon>
        <taxon>Spirosomataceae</taxon>
        <taxon>Dyadobacter</taxon>
    </lineage>
</organism>
<evidence type="ECO:0000256" key="1">
    <source>
        <dbReference type="ARBA" id="ARBA00001926"/>
    </source>
</evidence>
<dbReference type="OrthoDB" id="9814800at2"/>
<reference evidence="9 10" key="1">
    <citation type="submission" date="2019-05" db="EMBL/GenBank/DDBJ databases">
        <authorList>
            <person name="Qu J.-H."/>
        </authorList>
    </citation>
    <scope>NUCLEOTIDE SEQUENCE [LARGE SCALE GENOMIC DNA]</scope>
    <source>
        <strain evidence="9 10">NS28</strain>
    </source>
</reference>
<evidence type="ECO:0000256" key="4">
    <source>
        <dbReference type="ARBA" id="ARBA00022617"/>
    </source>
</evidence>
<evidence type="ECO:0000256" key="5">
    <source>
        <dbReference type="ARBA" id="ARBA00022723"/>
    </source>
</evidence>
<proteinExistence type="predicted"/>
<keyword evidence="4" id="KW-0349">Heme</keyword>
<comment type="cofactor">
    <cofactor evidence="1">
        <name>heme c</name>
        <dbReference type="ChEBI" id="CHEBI:61717"/>
    </cofactor>
</comment>
<dbReference type="GO" id="GO:0046872">
    <property type="term" value="F:metal ion binding"/>
    <property type="evidence" value="ECO:0007669"/>
    <property type="project" value="UniProtKB-KW"/>
</dbReference>